<comment type="caution">
    <text evidence="1">The sequence shown here is derived from an EMBL/GenBank/DDBJ whole genome shotgun (WGS) entry which is preliminary data.</text>
</comment>
<dbReference type="AlphaFoldDB" id="X6MH34"/>
<feature type="non-terminal residue" evidence="1">
    <location>
        <position position="1"/>
    </location>
</feature>
<dbReference type="EMBL" id="ASPP01020951">
    <property type="protein sequence ID" value="ETO12946.1"/>
    <property type="molecule type" value="Genomic_DNA"/>
</dbReference>
<evidence type="ECO:0000313" key="1">
    <source>
        <dbReference type="EMBL" id="ETO12946.1"/>
    </source>
</evidence>
<reference evidence="1 2" key="1">
    <citation type="journal article" date="2013" name="Curr. Biol.">
        <title>The Genome of the Foraminiferan Reticulomyxa filosa.</title>
        <authorList>
            <person name="Glockner G."/>
            <person name="Hulsmann N."/>
            <person name="Schleicher M."/>
            <person name="Noegel A.A."/>
            <person name="Eichinger L."/>
            <person name="Gallinger C."/>
            <person name="Pawlowski J."/>
            <person name="Sierra R."/>
            <person name="Euteneuer U."/>
            <person name="Pillet L."/>
            <person name="Moustafa A."/>
            <person name="Platzer M."/>
            <person name="Groth M."/>
            <person name="Szafranski K."/>
            <person name="Schliwa M."/>
        </authorList>
    </citation>
    <scope>NUCLEOTIDE SEQUENCE [LARGE SCALE GENOMIC DNA]</scope>
</reference>
<feature type="non-terminal residue" evidence="1">
    <location>
        <position position="230"/>
    </location>
</feature>
<protein>
    <submittedName>
        <fullName evidence="1">Uncharacterized protein</fullName>
    </submittedName>
</protein>
<name>X6MH34_RETFI</name>
<keyword evidence="2" id="KW-1185">Reference proteome</keyword>
<dbReference type="Proteomes" id="UP000023152">
    <property type="component" value="Unassembled WGS sequence"/>
</dbReference>
<accession>X6MH34</accession>
<organism evidence="1 2">
    <name type="scientific">Reticulomyxa filosa</name>
    <dbReference type="NCBI Taxonomy" id="46433"/>
    <lineage>
        <taxon>Eukaryota</taxon>
        <taxon>Sar</taxon>
        <taxon>Rhizaria</taxon>
        <taxon>Retaria</taxon>
        <taxon>Foraminifera</taxon>
        <taxon>Monothalamids</taxon>
        <taxon>Reticulomyxidae</taxon>
        <taxon>Reticulomyxa</taxon>
    </lineage>
</organism>
<gene>
    <name evidence="1" type="ORF">RFI_24429</name>
</gene>
<sequence length="230" mass="26004">KNGILYINNMCKLLIFAQQAYLQSCKRSEDELYEWKMDMMKTCTVVAASMASLNGFCGFDNTVILLYNHFLLSLFDEAKFLGVSPGDASLFSALFPAPKEITSKKKQKKNRSNVKVSIPKFNPITTFKDDIPVEDVVYYQSCPIHALTLRHLLALSARSLNFSQQQQMLAIITLLLQRALNFVKEGNDESNTDMKKPSAMYPAPALSLALPKLSNKYFAIYLEPNFDFSQ</sequence>
<evidence type="ECO:0000313" key="2">
    <source>
        <dbReference type="Proteomes" id="UP000023152"/>
    </source>
</evidence>
<proteinExistence type="predicted"/>